<evidence type="ECO:0000256" key="4">
    <source>
        <dbReference type="PROSITE-ProRule" id="PRU00335"/>
    </source>
</evidence>
<evidence type="ECO:0000256" key="2">
    <source>
        <dbReference type="ARBA" id="ARBA00023125"/>
    </source>
</evidence>
<dbReference type="Gene3D" id="1.10.357.10">
    <property type="entry name" value="Tetracycline Repressor, domain 2"/>
    <property type="match status" value="1"/>
</dbReference>
<dbReference type="PRINTS" id="PR00455">
    <property type="entry name" value="HTHTETR"/>
</dbReference>
<organism evidence="7 8">
    <name type="scientific">Cellulosimicrobium funkei</name>
    <dbReference type="NCBI Taxonomy" id="264251"/>
    <lineage>
        <taxon>Bacteria</taxon>
        <taxon>Bacillati</taxon>
        <taxon>Actinomycetota</taxon>
        <taxon>Actinomycetes</taxon>
        <taxon>Micrococcales</taxon>
        <taxon>Promicromonosporaceae</taxon>
        <taxon>Cellulosimicrobium</taxon>
    </lineage>
</organism>
<feature type="compositionally biased region" description="Low complexity" evidence="5">
    <location>
        <begin position="209"/>
        <end position="223"/>
    </location>
</feature>
<dbReference type="Proteomes" id="UP000035265">
    <property type="component" value="Unassembled WGS sequence"/>
</dbReference>
<keyword evidence="1" id="KW-0805">Transcription regulation</keyword>
<name>A0A0H2KMT7_9MICO</name>
<dbReference type="GO" id="GO:0003700">
    <property type="term" value="F:DNA-binding transcription factor activity"/>
    <property type="evidence" value="ECO:0007669"/>
    <property type="project" value="TreeGrafter"/>
</dbReference>
<dbReference type="AlphaFoldDB" id="A0A0H2KMT7"/>
<sequence>MSTQPRTARGNRTRAKILAAAEQVFAEVGYHDASIVKITESAGVGQGTFYLYFESKIDVFDELVDDLNRRVRHAMIEASSQTTTRLAAERAGFEAFFRFTAEHPALYRIVRQAEFVSPGALRRHYARIVEGYMTGLDKARANGEVGPDVDPEVAAWALMGIGEIVGMRWVLWGGRWDEGAEPPSYDTAAAEVPPHVFEQTMQFIERALAAPRTAPPTGTGPATSTDTEGDAR</sequence>
<dbReference type="InterPro" id="IPR050109">
    <property type="entry name" value="HTH-type_TetR-like_transc_reg"/>
</dbReference>
<dbReference type="InterPro" id="IPR009057">
    <property type="entry name" value="Homeodomain-like_sf"/>
</dbReference>
<dbReference type="RefSeq" id="WP_047232750.1">
    <property type="nucleotide sequence ID" value="NZ_JNBQ01000009.1"/>
</dbReference>
<keyword evidence="8" id="KW-1185">Reference proteome</keyword>
<dbReference type="PATRIC" id="fig|264251.5.peg.2061"/>
<dbReference type="PROSITE" id="PS50977">
    <property type="entry name" value="HTH_TETR_2"/>
    <property type="match status" value="1"/>
</dbReference>
<dbReference type="STRING" id="264251.FB00_10130"/>
<evidence type="ECO:0000256" key="3">
    <source>
        <dbReference type="ARBA" id="ARBA00023163"/>
    </source>
</evidence>
<evidence type="ECO:0000259" key="6">
    <source>
        <dbReference type="PROSITE" id="PS50977"/>
    </source>
</evidence>
<dbReference type="PROSITE" id="PS01081">
    <property type="entry name" value="HTH_TETR_1"/>
    <property type="match status" value="1"/>
</dbReference>
<proteinExistence type="predicted"/>
<keyword evidence="2 4" id="KW-0238">DNA-binding</keyword>
<accession>A0A0H2KMT7</accession>
<feature type="DNA-binding region" description="H-T-H motif" evidence="4">
    <location>
        <begin position="34"/>
        <end position="53"/>
    </location>
</feature>
<dbReference type="InterPro" id="IPR036271">
    <property type="entry name" value="Tet_transcr_reg_TetR-rel_C_sf"/>
</dbReference>
<dbReference type="PANTHER" id="PTHR30055:SF234">
    <property type="entry name" value="HTH-TYPE TRANSCRIPTIONAL REGULATOR BETI"/>
    <property type="match status" value="1"/>
</dbReference>
<dbReference type="PANTHER" id="PTHR30055">
    <property type="entry name" value="HTH-TYPE TRANSCRIPTIONAL REGULATOR RUTR"/>
    <property type="match status" value="1"/>
</dbReference>
<evidence type="ECO:0000313" key="7">
    <source>
        <dbReference type="EMBL" id="KLN34850.1"/>
    </source>
</evidence>
<gene>
    <name evidence="7" type="ORF">FB00_10130</name>
</gene>
<keyword evidence="3" id="KW-0804">Transcription</keyword>
<evidence type="ECO:0000256" key="1">
    <source>
        <dbReference type="ARBA" id="ARBA00023015"/>
    </source>
</evidence>
<feature type="domain" description="HTH tetR-type" evidence="6">
    <location>
        <begin position="11"/>
        <end position="71"/>
    </location>
</feature>
<protein>
    <submittedName>
        <fullName evidence="7">TetR family transcriptional regulator</fullName>
    </submittedName>
</protein>
<dbReference type="SUPFAM" id="SSF48498">
    <property type="entry name" value="Tetracyclin repressor-like, C-terminal domain"/>
    <property type="match status" value="1"/>
</dbReference>
<dbReference type="GO" id="GO:0000976">
    <property type="term" value="F:transcription cis-regulatory region binding"/>
    <property type="evidence" value="ECO:0007669"/>
    <property type="project" value="TreeGrafter"/>
</dbReference>
<comment type="caution">
    <text evidence="7">The sequence shown here is derived from an EMBL/GenBank/DDBJ whole genome shotgun (WGS) entry which is preliminary data.</text>
</comment>
<feature type="region of interest" description="Disordered" evidence="5">
    <location>
        <begin position="208"/>
        <end position="232"/>
    </location>
</feature>
<dbReference type="Pfam" id="PF00440">
    <property type="entry name" value="TetR_N"/>
    <property type="match status" value="1"/>
</dbReference>
<dbReference type="SUPFAM" id="SSF46689">
    <property type="entry name" value="Homeodomain-like"/>
    <property type="match status" value="1"/>
</dbReference>
<dbReference type="InterPro" id="IPR023772">
    <property type="entry name" value="DNA-bd_HTH_TetR-type_CS"/>
</dbReference>
<evidence type="ECO:0000256" key="5">
    <source>
        <dbReference type="SAM" id="MobiDB-lite"/>
    </source>
</evidence>
<dbReference type="InterPro" id="IPR001647">
    <property type="entry name" value="HTH_TetR"/>
</dbReference>
<evidence type="ECO:0000313" key="8">
    <source>
        <dbReference type="Proteomes" id="UP000035265"/>
    </source>
</evidence>
<reference evidence="7 8" key="1">
    <citation type="submission" date="2014-05" db="EMBL/GenBank/DDBJ databases">
        <title>Cellulosimicrobium funkei U11 genome.</title>
        <authorList>
            <person name="Hu C."/>
            <person name="Gong Y."/>
            <person name="Wan W."/>
            <person name="Jiang M."/>
        </authorList>
    </citation>
    <scope>NUCLEOTIDE SEQUENCE [LARGE SCALE GENOMIC DNA]</scope>
    <source>
        <strain evidence="7 8">U11</strain>
    </source>
</reference>
<dbReference type="EMBL" id="JNBQ01000009">
    <property type="protein sequence ID" value="KLN34850.1"/>
    <property type="molecule type" value="Genomic_DNA"/>
</dbReference>